<evidence type="ECO:0000313" key="5">
    <source>
        <dbReference type="Proteomes" id="UP000777265"/>
    </source>
</evidence>
<name>A0A351U3R6_9BACT</name>
<organism evidence="4 5">
    <name type="scientific">Syntrophorhabdus aromaticivorans</name>
    <dbReference type="NCBI Taxonomy" id="328301"/>
    <lineage>
        <taxon>Bacteria</taxon>
        <taxon>Pseudomonadati</taxon>
        <taxon>Thermodesulfobacteriota</taxon>
        <taxon>Syntrophorhabdia</taxon>
        <taxon>Syntrophorhabdales</taxon>
        <taxon>Syntrophorhabdaceae</taxon>
        <taxon>Syntrophorhabdus</taxon>
    </lineage>
</organism>
<dbReference type="CDD" id="cd02136">
    <property type="entry name" value="PnbA_NfnB-like"/>
    <property type="match status" value="1"/>
</dbReference>
<proteinExistence type="inferred from homology"/>
<dbReference type="AlphaFoldDB" id="A0A351U3R6"/>
<gene>
    <name evidence="4" type="ORF">GXY80_05325</name>
</gene>
<sequence length="224" mass="25213">MKGDELRMDLVTAINERRSIRAFKPDQVPREKIEEILNLVVKAPSAINLQPWEFIVVIGEEKERLSRKLIKSYREKQISCSPGNVKPLADEFSRRGLASVELMTPYLEKMGHQFDRFINEGSCNFYGAPAAIILCLDNAFSKARLVDIGIAVGYFVLLAQVLGLGTCTIGLINAYEDEIKDVLNIPENKDVVIGIALGYPDMESPANEFKTPRDSLDSFVRWFD</sequence>
<dbReference type="Gene3D" id="3.40.109.10">
    <property type="entry name" value="NADH Oxidase"/>
    <property type="match status" value="1"/>
</dbReference>
<keyword evidence="2" id="KW-0560">Oxidoreductase</keyword>
<dbReference type="Proteomes" id="UP000777265">
    <property type="component" value="Unassembled WGS sequence"/>
</dbReference>
<dbReference type="PANTHER" id="PTHR43673">
    <property type="entry name" value="NAD(P)H NITROREDUCTASE YDGI-RELATED"/>
    <property type="match status" value="1"/>
</dbReference>
<evidence type="ECO:0000259" key="3">
    <source>
        <dbReference type="Pfam" id="PF00881"/>
    </source>
</evidence>
<evidence type="ECO:0000313" key="4">
    <source>
        <dbReference type="EMBL" id="NLW34890.1"/>
    </source>
</evidence>
<comment type="caution">
    <text evidence="4">The sequence shown here is derived from an EMBL/GenBank/DDBJ whole genome shotgun (WGS) entry which is preliminary data.</text>
</comment>
<dbReference type="InterPro" id="IPR029479">
    <property type="entry name" value="Nitroreductase"/>
</dbReference>
<dbReference type="EMBL" id="JAAYEE010000092">
    <property type="protein sequence ID" value="NLW34890.1"/>
    <property type="molecule type" value="Genomic_DNA"/>
</dbReference>
<dbReference type="PANTHER" id="PTHR43673:SF10">
    <property type="entry name" value="NADH DEHYDROGENASE_NAD(P)H NITROREDUCTASE XCC3605-RELATED"/>
    <property type="match status" value="1"/>
</dbReference>
<evidence type="ECO:0000256" key="1">
    <source>
        <dbReference type="ARBA" id="ARBA00007118"/>
    </source>
</evidence>
<comment type="similarity">
    <text evidence="1">Belongs to the nitroreductase family.</text>
</comment>
<reference evidence="4" key="2">
    <citation type="submission" date="2020-01" db="EMBL/GenBank/DDBJ databases">
        <authorList>
            <person name="Campanaro S."/>
        </authorList>
    </citation>
    <scope>NUCLEOTIDE SEQUENCE</scope>
    <source>
        <strain evidence="4">AS06rmzACSIP_7</strain>
    </source>
</reference>
<dbReference type="SUPFAM" id="SSF55469">
    <property type="entry name" value="FMN-dependent nitroreductase-like"/>
    <property type="match status" value="1"/>
</dbReference>
<dbReference type="Pfam" id="PF00881">
    <property type="entry name" value="Nitroreductase"/>
    <property type="match status" value="1"/>
</dbReference>
<reference evidence="4" key="1">
    <citation type="journal article" date="2020" name="Biotechnol. Biofuels">
        <title>New insights from the biogas microbiome by comprehensive genome-resolved metagenomics of nearly 1600 species originating from multiple anaerobic digesters.</title>
        <authorList>
            <person name="Campanaro S."/>
            <person name="Treu L."/>
            <person name="Rodriguez-R L.M."/>
            <person name="Kovalovszki A."/>
            <person name="Ziels R.M."/>
            <person name="Maus I."/>
            <person name="Zhu X."/>
            <person name="Kougias P.G."/>
            <person name="Basile A."/>
            <person name="Luo G."/>
            <person name="Schluter A."/>
            <person name="Konstantinidis K.T."/>
            <person name="Angelidaki I."/>
        </authorList>
    </citation>
    <scope>NUCLEOTIDE SEQUENCE</scope>
    <source>
        <strain evidence="4">AS06rmzACSIP_7</strain>
    </source>
</reference>
<evidence type="ECO:0000256" key="2">
    <source>
        <dbReference type="ARBA" id="ARBA00023002"/>
    </source>
</evidence>
<feature type="domain" description="Nitroreductase" evidence="3">
    <location>
        <begin position="14"/>
        <end position="199"/>
    </location>
</feature>
<accession>A0A351U3R6</accession>
<dbReference type="InterPro" id="IPR000415">
    <property type="entry name" value="Nitroreductase-like"/>
</dbReference>
<dbReference type="GO" id="GO:0016491">
    <property type="term" value="F:oxidoreductase activity"/>
    <property type="evidence" value="ECO:0007669"/>
    <property type="project" value="UniProtKB-KW"/>
</dbReference>
<protein>
    <submittedName>
        <fullName evidence="4">Nitroreductase</fullName>
    </submittedName>
</protein>
<dbReference type="STRING" id="909663.GCA_000512235_00669"/>